<accession>A0A3M6V4V7</accession>
<keyword evidence="3" id="KW-1185">Reference proteome</keyword>
<dbReference type="PANTHER" id="PTHR33887">
    <property type="entry name" value="PB1 DOMAIN-CONTAINING PROTEIN"/>
    <property type="match status" value="1"/>
</dbReference>
<gene>
    <name evidence="2" type="ORF">pdam_00003480</name>
</gene>
<sequence>MFITVVYGEQEEVLFNTDCRLKLLLDCIKKLCKCEMQAEVDLCEVTGHPKYLQHQPQESYATNFLKPREKYVLIQMERENGKSFYKPLLRDKSIITDHFLASLEKDMAEREVSRSPGADRLRTKRNSLKPGRTGTSGKTKPRALSMNKNS</sequence>
<evidence type="ECO:0000313" key="2">
    <source>
        <dbReference type="EMBL" id="RMX60925.1"/>
    </source>
</evidence>
<dbReference type="Pfam" id="PF15874">
    <property type="entry name" value="Il2rg"/>
    <property type="match status" value="1"/>
</dbReference>
<dbReference type="PANTHER" id="PTHR33887:SF5">
    <property type="entry name" value="PB1 DOMAIN-CONTAINING PROTEIN"/>
    <property type="match status" value="1"/>
</dbReference>
<dbReference type="Proteomes" id="UP000275408">
    <property type="component" value="Unassembled WGS sequence"/>
</dbReference>
<feature type="region of interest" description="Disordered" evidence="1">
    <location>
        <begin position="106"/>
        <end position="150"/>
    </location>
</feature>
<reference evidence="2 3" key="1">
    <citation type="journal article" date="2018" name="Sci. Rep.">
        <title>Comparative analysis of the Pocillopora damicornis genome highlights role of immune system in coral evolution.</title>
        <authorList>
            <person name="Cunning R."/>
            <person name="Bay R.A."/>
            <person name="Gillette P."/>
            <person name="Baker A.C."/>
            <person name="Traylor-Knowles N."/>
        </authorList>
    </citation>
    <scope>NUCLEOTIDE SEQUENCE [LARGE SCALE GENOMIC DNA]</scope>
    <source>
        <strain evidence="2">RSMAS</strain>
        <tissue evidence="2">Whole animal</tissue>
    </source>
</reference>
<organism evidence="2 3">
    <name type="scientific">Pocillopora damicornis</name>
    <name type="common">Cauliflower coral</name>
    <name type="synonym">Millepora damicornis</name>
    <dbReference type="NCBI Taxonomy" id="46731"/>
    <lineage>
        <taxon>Eukaryota</taxon>
        <taxon>Metazoa</taxon>
        <taxon>Cnidaria</taxon>
        <taxon>Anthozoa</taxon>
        <taxon>Hexacorallia</taxon>
        <taxon>Scleractinia</taxon>
        <taxon>Astrocoeniina</taxon>
        <taxon>Pocilloporidae</taxon>
        <taxon>Pocillopora</taxon>
    </lineage>
</organism>
<feature type="compositionally biased region" description="Basic and acidic residues" evidence="1">
    <location>
        <begin position="106"/>
        <end position="121"/>
    </location>
</feature>
<proteinExistence type="predicted"/>
<dbReference type="OrthoDB" id="2109241at2759"/>
<dbReference type="AlphaFoldDB" id="A0A3M6V4V7"/>
<protein>
    <submittedName>
        <fullName evidence="2">Uncharacterized protein</fullName>
    </submittedName>
</protein>
<comment type="caution">
    <text evidence="2">The sequence shown here is derived from an EMBL/GenBank/DDBJ whole genome shotgun (WGS) entry which is preliminary data.</text>
</comment>
<evidence type="ECO:0000313" key="3">
    <source>
        <dbReference type="Proteomes" id="UP000275408"/>
    </source>
</evidence>
<dbReference type="InterPro" id="IPR039471">
    <property type="entry name" value="CXorf65-like"/>
</dbReference>
<evidence type="ECO:0000256" key="1">
    <source>
        <dbReference type="SAM" id="MobiDB-lite"/>
    </source>
</evidence>
<name>A0A3M6V4V7_POCDA</name>
<dbReference type="EMBL" id="RCHS01000098">
    <property type="protein sequence ID" value="RMX60925.1"/>
    <property type="molecule type" value="Genomic_DNA"/>
</dbReference>